<evidence type="ECO:0000313" key="2">
    <source>
        <dbReference type="EMBL" id="TSP09886.1"/>
    </source>
</evidence>
<dbReference type="PANTHER" id="PTHR42160">
    <property type="entry name" value="URACIL-DNA GLYCOSYLASE SUPERFAMILY PROTEIN"/>
    <property type="match status" value="1"/>
</dbReference>
<proteinExistence type="predicted"/>
<evidence type="ECO:0000259" key="1">
    <source>
        <dbReference type="SMART" id="SM00986"/>
    </source>
</evidence>
<sequence>MPSPPSSPPSSPSFATDAVQRLRHEIAACTRCAADLAAGPRPVVQFSATSRILIIGQAPGSRVHASGVPFDDPSGDRLRAWTGLTPDQFYDASRVALMPMGFCYPGKGAGGDLPPRRECAPLWHEAILQHLPPDRLTLLVGSYAQARYLPKGAGGSMTDAVRNFRAAGPHVFPLPHPSWRVVGWMRQHPWFEAELLPALQASVREKLVDSLR</sequence>
<feature type="domain" description="Uracil-DNA glycosylase-like" evidence="1">
    <location>
        <begin position="43"/>
        <end position="200"/>
    </location>
</feature>
<reference evidence="2 3" key="1">
    <citation type="submission" date="2019-05" db="EMBL/GenBank/DDBJ databases">
        <title>Whole genome sequence analysis of Cupriavidus campinensis S14E4C strain.</title>
        <authorList>
            <person name="Abbaszade G."/>
            <person name="Szabo A."/>
            <person name="Toumi M."/>
            <person name="Toth E."/>
        </authorList>
    </citation>
    <scope>NUCLEOTIDE SEQUENCE [LARGE SCALE GENOMIC DNA]</scope>
    <source>
        <strain evidence="2 3">S14E4C</strain>
    </source>
</reference>
<dbReference type="SMART" id="SM00986">
    <property type="entry name" value="UDG"/>
    <property type="match status" value="1"/>
</dbReference>
<dbReference type="Pfam" id="PF03167">
    <property type="entry name" value="UDG"/>
    <property type="match status" value="1"/>
</dbReference>
<comment type="caution">
    <text evidence="2">The sequence shown here is derived from an EMBL/GenBank/DDBJ whole genome shotgun (WGS) entry which is preliminary data.</text>
</comment>
<dbReference type="SUPFAM" id="SSF52141">
    <property type="entry name" value="Uracil-DNA glycosylase-like"/>
    <property type="match status" value="1"/>
</dbReference>
<dbReference type="Proteomes" id="UP000318943">
    <property type="component" value="Unassembled WGS sequence"/>
</dbReference>
<keyword evidence="3" id="KW-1185">Reference proteome</keyword>
<dbReference type="CDD" id="cd10033">
    <property type="entry name" value="UDG_like"/>
    <property type="match status" value="1"/>
</dbReference>
<name>A0ABY3EG44_9BURK</name>
<dbReference type="EMBL" id="VCIZ01000020">
    <property type="protein sequence ID" value="TSP09886.1"/>
    <property type="molecule type" value="Genomic_DNA"/>
</dbReference>
<accession>A0ABY3EG44</accession>
<dbReference type="PANTHER" id="PTHR42160:SF1">
    <property type="entry name" value="URACIL-DNA GLYCOSYLASE SUPERFAMILY PROTEIN"/>
    <property type="match status" value="1"/>
</dbReference>
<gene>
    <name evidence="2" type="ORF">FGG12_25505</name>
</gene>
<dbReference type="InterPro" id="IPR005122">
    <property type="entry name" value="Uracil-DNA_glycosylase-like"/>
</dbReference>
<evidence type="ECO:0000313" key="3">
    <source>
        <dbReference type="Proteomes" id="UP000318943"/>
    </source>
</evidence>
<dbReference type="InterPro" id="IPR036895">
    <property type="entry name" value="Uracil-DNA_glycosylase-like_sf"/>
</dbReference>
<dbReference type="RefSeq" id="WP_144202294.1">
    <property type="nucleotide sequence ID" value="NZ_VCIZ01000020.1"/>
</dbReference>
<dbReference type="InterPro" id="IPR047124">
    <property type="entry name" value="HI_0220.2"/>
</dbReference>
<dbReference type="Gene3D" id="3.40.470.10">
    <property type="entry name" value="Uracil-DNA glycosylase-like domain"/>
    <property type="match status" value="1"/>
</dbReference>
<protein>
    <submittedName>
        <fullName evidence="2">Uracil-DNA glycosylase family protein</fullName>
    </submittedName>
</protein>
<dbReference type="SMART" id="SM00987">
    <property type="entry name" value="UreE_C"/>
    <property type="match status" value="1"/>
</dbReference>
<organism evidence="2 3">
    <name type="scientific">Cupriavidus campinensis</name>
    <dbReference type="NCBI Taxonomy" id="151783"/>
    <lineage>
        <taxon>Bacteria</taxon>
        <taxon>Pseudomonadati</taxon>
        <taxon>Pseudomonadota</taxon>
        <taxon>Betaproteobacteria</taxon>
        <taxon>Burkholderiales</taxon>
        <taxon>Burkholderiaceae</taxon>
        <taxon>Cupriavidus</taxon>
    </lineage>
</organism>